<dbReference type="AlphaFoldDB" id="A0A286TW71"/>
<proteinExistence type="predicted"/>
<name>A0A286TW71_9BACT</name>
<accession>A0A286TW71</accession>
<organism evidence="1 2">
    <name type="scientific">Candidatus Scalindua japonica</name>
    <dbReference type="NCBI Taxonomy" id="1284222"/>
    <lineage>
        <taxon>Bacteria</taxon>
        <taxon>Pseudomonadati</taxon>
        <taxon>Planctomycetota</taxon>
        <taxon>Candidatus Brocadiia</taxon>
        <taxon>Candidatus Brocadiales</taxon>
        <taxon>Candidatus Scalinduaceae</taxon>
        <taxon>Candidatus Scalindua</taxon>
    </lineage>
</organism>
<dbReference type="Proteomes" id="UP000218542">
    <property type="component" value="Unassembled WGS sequence"/>
</dbReference>
<protein>
    <submittedName>
        <fullName evidence="1">Uncharacterized protein</fullName>
    </submittedName>
</protein>
<reference evidence="2" key="1">
    <citation type="journal article" date="2017" name="Environ. Microbiol. Rep.">
        <title>Genetic Diversity of Marine Anaerobic Ammonium-Oxidizing Bacteria as Revealed by Genomic and Proteomic Analyses of 'Candidatus Scalindua japonica'.</title>
        <authorList>
            <person name="Oshiki M."/>
            <person name="Mizuto K."/>
            <person name="Kimura Z."/>
            <person name="Kindaichi T."/>
            <person name="Satoh H."/>
            <person name="Okabe S."/>
        </authorList>
    </citation>
    <scope>NUCLEOTIDE SEQUENCE [LARGE SCALE GENOMIC DNA]</scope>
    <source>
        <strain evidence="2">husup-a2</strain>
    </source>
</reference>
<comment type="caution">
    <text evidence="1">The sequence shown here is derived from an EMBL/GenBank/DDBJ whole genome shotgun (WGS) entry which is preliminary data.</text>
</comment>
<dbReference type="EMBL" id="BAOS01000005">
    <property type="protein sequence ID" value="GAX60133.1"/>
    <property type="molecule type" value="Genomic_DNA"/>
</dbReference>
<dbReference type="SUPFAM" id="SSF55486">
    <property type="entry name" value="Metalloproteases ('zincins'), catalytic domain"/>
    <property type="match status" value="1"/>
</dbReference>
<keyword evidence="2" id="KW-1185">Reference proteome</keyword>
<gene>
    <name evidence="1" type="ORF">SCALIN_C05_0218</name>
</gene>
<evidence type="ECO:0000313" key="1">
    <source>
        <dbReference type="EMBL" id="GAX60133.1"/>
    </source>
</evidence>
<evidence type="ECO:0000313" key="2">
    <source>
        <dbReference type="Proteomes" id="UP000218542"/>
    </source>
</evidence>
<sequence>MKYREYLVSFRSEPGVSLTPQTNPLGIVAEDRDGKRSRGELLVSSVSGTEITVHLILESQILGLPLNQSITFAGRYEEATMRELGIEMETEVGTDPMPGWEINGRTMTLETSLEDAGFEVFNVGQRNQIPSPTSGKWDNSQLHGLMSQFAQEPIDRKSWNLHLLMLQESTLDGLYGILFDSGSRDINKLPRQGVAVFQKPIKERTDWKRKLIQTTVHELGHALNLAHRFERVVGRADSNSFMT</sequence>